<evidence type="ECO:0000256" key="5">
    <source>
        <dbReference type="ARBA" id="ARBA00022679"/>
    </source>
</evidence>
<dbReference type="InterPro" id="IPR009057">
    <property type="entry name" value="Homeodomain-like_sf"/>
</dbReference>
<evidence type="ECO:0000256" key="8">
    <source>
        <dbReference type="ARBA" id="ARBA00023163"/>
    </source>
</evidence>
<dbReference type="NCBIfam" id="TIGR00589">
    <property type="entry name" value="ogt"/>
    <property type="match status" value="1"/>
</dbReference>
<reference evidence="13" key="1">
    <citation type="submission" date="2016-10" db="EMBL/GenBank/DDBJ databases">
        <authorList>
            <person name="Varghese N."/>
        </authorList>
    </citation>
    <scope>NUCLEOTIDE SEQUENCE [LARGE SCALE GENOMIC DNA]</scope>
    <source>
        <strain evidence="13">92MFCol6.1</strain>
    </source>
</reference>
<dbReference type="Proteomes" id="UP000191133">
    <property type="component" value="Unassembled WGS sequence"/>
</dbReference>
<dbReference type="FunFam" id="1.10.10.10:FF:000214">
    <property type="entry name" value="Methylated-DNA--protein-cysteine methyltransferase"/>
    <property type="match status" value="1"/>
</dbReference>
<evidence type="ECO:0000256" key="10">
    <source>
        <dbReference type="ARBA" id="ARBA00049348"/>
    </source>
</evidence>
<gene>
    <name evidence="12" type="ORF">SAMN04488690_0331</name>
</gene>
<keyword evidence="8" id="KW-0804">Transcription</keyword>
<comment type="catalytic activity">
    <reaction evidence="10">
        <text>a 6-O-methyl-2'-deoxyguanosine in DNA + L-cysteinyl-[protein] = S-methyl-L-cysteinyl-[protein] + a 2'-deoxyguanosine in DNA</text>
        <dbReference type="Rhea" id="RHEA:24000"/>
        <dbReference type="Rhea" id="RHEA-COMP:10131"/>
        <dbReference type="Rhea" id="RHEA-COMP:10132"/>
        <dbReference type="Rhea" id="RHEA-COMP:11367"/>
        <dbReference type="Rhea" id="RHEA-COMP:11368"/>
        <dbReference type="ChEBI" id="CHEBI:29950"/>
        <dbReference type="ChEBI" id="CHEBI:82612"/>
        <dbReference type="ChEBI" id="CHEBI:85445"/>
        <dbReference type="ChEBI" id="CHEBI:85448"/>
        <dbReference type="EC" id="2.1.1.63"/>
    </reaction>
</comment>
<dbReference type="Pfam" id="PF01035">
    <property type="entry name" value="DNA_binding_1"/>
    <property type="match status" value="1"/>
</dbReference>
<dbReference type="Gene3D" id="1.10.10.10">
    <property type="entry name" value="Winged helix-like DNA-binding domain superfamily/Winged helix DNA-binding domain"/>
    <property type="match status" value="1"/>
</dbReference>
<dbReference type="InterPro" id="IPR036388">
    <property type="entry name" value="WH-like_DNA-bd_sf"/>
</dbReference>
<dbReference type="InterPro" id="IPR014048">
    <property type="entry name" value="MethylDNA_cys_MeTrfase_DNA-bd"/>
</dbReference>
<dbReference type="SUPFAM" id="SSF46689">
    <property type="entry name" value="Homeodomain-like"/>
    <property type="match status" value="1"/>
</dbReference>
<evidence type="ECO:0000256" key="1">
    <source>
        <dbReference type="ARBA" id="ARBA00001286"/>
    </source>
</evidence>
<dbReference type="SUPFAM" id="SSF46767">
    <property type="entry name" value="Methylated DNA-protein cysteine methyltransferase, C-terminal domain"/>
    <property type="match status" value="1"/>
</dbReference>
<keyword evidence="9" id="KW-0234">DNA repair</keyword>
<evidence type="ECO:0000259" key="11">
    <source>
        <dbReference type="PROSITE" id="PS01124"/>
    </source>
</evidence>
<dbReference type="CDD" id="cd06445">
    <property type="entry name" value="ATase"/>
    <property type="match status" value="1"/>
</dbReference>
<dbReference type="SUPFAM" id="SSF53155">
    <property type="entry name" value="Methylated DNA-protein cysteine methyltransferase domain"/>
    <property type="match status" value="1"/>
</dbReference>
<dbReference type="GO" id="GO:0003700">
    <property type="term" value="F:DNA-binding transcription factor activity"/>
    <property type="evidence" value="ECO:0007669"/>
    <property type="project" value="InterPro"/>
</dbReference>
<dbReference type="Gene3D" id="1.10.10.60">
    <property type="entry name" value="Homeodomain-like"/>
    <property type="match status" value="1"/>
</dbReference>
<dbReference type="PANTHER" id="PTHR10815">
    <property type="entry name" value="METHYLATED-DNA--PROTEIN-CYSTEINE METHYLTRANSFERASE"/>
    <property type="match status" value="1"/>
</dbReference>
<dbReference type="GO" id="GO:0006281">
    <property type="term" value="P:DNA repair"/>
    <property type="evidence" value="ECO:0007669"/>
    <property type="project" value="UniProtKB-KW"/>
</dbReference>
<evidence type="ECO:0000313" key="12">
    <source>
        <dbReference type="EMBL" id="SLM22662.1"/>
    </source>
</evidence>
<dbReference type="AlphaFoldDB" id="A0A1W1GTL8"/>
<keyword evidence="7" id="KW-0805">Transcription regulation</keyword>
<dbReference type="PROSITE" id="PS01124">
    <property type="entry name" value="HTH_ARAC_FAMILY_2"/>
    <property type="match status" value="1"/>
</dbReference>
<protein>
    <recommendedName>
        <fullName evidence="3">methylated-DNA--[protein]-cysteine S-methyltransferase</fullName>
        <ecNumber evidence="3">2.1.1.63</ecNumber>
    </recommendedName>
</protein>
<dbReference type="EMBL" id="FWEU01000001">
    <property type="protein sequence ID" value="SLM22662.1"/>
    <property type="molecule type" value="Genomic_DNA"/>
</dbReference>
<evidence type="ECO:0000256" key="4">
    <source>
        <dbReference type="ARBA" id="ARBA00022603"/>
    </source>
</evidence>
<evidence type="ECO:0000256" key="2">
    <source>
        <dbReference type="ARBA" id="ARBA00008711"/>
    </source>
</evidence>
<comment type="catalytic activity">
    <reaction evidence="1">
        <text>a 4-O-methyl-thymidine in DNA + L-cysteinyl-[protein] = a thymidine in DNA + S-methyl-L-cysteinyl-[protein]</text>
        <dbReference type="Rhea" id="RHEA:53428"/>
        <dbReference type="Rhea" id="RHEA-COMP:10131"/>
        <dbReference type="Rhea" id="RHEA-COMP:10132"/>
        <dbReference type="Rhea" id="RHEA-COMP:13555"/>
        <dbReference type="Rhea" id="RHEA-COMP:13556"/>
        <dbReference type="ChEBI" id="CHEBI:29950"/>
        <dbReference type="ChEBI" id="CHEBI:82612"/>
        <dbReference type="ChEBI" id="CHEBI:137386"/>
        <dbReference type="ChEBI" id="CHEBI:137387"/>
        <dbReference type="EC" id="2.1.1.63"/>
    </reaction>
</comment>
<comment type="similarity">
    <text evidence="2">Belongs to the MGMT family.</text>
</comment>
<dbReference type="SMART" id="SM00342">
    <property type="entry name" value="HTH_ARAC"/>
    <property type="match status" value="1"/>
</dbReference>
<proteinExistence type="inferred from homology"/>
<dbReference type="GO" id="GO:0043565">
    <property type="term" value="F:sequence-specific DNA binding"/>
    <property type="evidence" value="ECO:0007669"/>
    <property type="project" value="InterPro"/>
</dbReference>
<evidence type="ECO:0000313" key="13">
    <source>
        <dbReference type="Proteomes" id="UP000191133"/>
    </source>
</evidence>
<dbReference type="InterPro" id="IPR036217">
    <property type="entry name" value="MethylDNA_cys_MeTrfase_DNAb"/>
</dbReference>
<accession>A0A1W1GTL8</accession>
<evidence type="ECO:0000256" key="9">
    <source>
        <dbReference type="ARBA" id="ARBA00023204"/>
    </source>
</evidence>
<keyword evidence="6" id="KW-0227">DNA damage</keyword>
<dbReference type="PANTHER" id="PTHR10815:SF14">
    <property type="entry name" value="BIFUNCTIONAL TRANSCRIPTIONAL ACTIVATOR_DNA REPAIR ENZYME ADA"/>
    <property type="match status" value="1"/>
</dbReference>
<name>A0A1W1GTL8_9GAMM</name>
<dbReference type="InterPro" id="IPR018060">
    <property type="entry name" value="HTH_AraC"/>
</dbReference>
<dbReference type="InterPro" id="IPR001497">
    <property type="entry name" value="MethylDNA_cys_MeTrfase_AS"/>
</dbReference>
<sequence length="313" mass="34277">MRLHGHADTPFPDPAGGCRKRSFHCPGACQNHDMDSTADIDLDARIERVCRHLQTSVDEPSLQELAGIAGCSPSRLHRLFKQATGVTPKQYATALRADRLREGLQRQDRITDAFHEAGFGSSGRFYENAPRLLGMTPKRWRAGGGGEVIRFAIAQSTLGSVLVASSSTGVVAILLGDDPEALLHSLQQRFRQAELVGADRGYEHLIAQVIGLVEEPARGTALPLDIRGTAFQQRVWQALQRIPHGQTASYADIAARIGAPRASRAVARACASNPLAVAVPCHRVVRRDGDLSGYAWGVERKRELLRREKMTRR</sequence>
<organism evidence="12 13">
    <name type="scientific">Stenotrophomonas indicatrix</name>
    <dbReference type="NCBI Taxonomy" id="2045451"/>
    <lineage>
        <taxon>Bacteria</taxon>
        <taxon>Pseudomonadati</taxon>
        <taxon>Pseudomonadota</taxon>
        <taxon>Gammaproteobacteria</taxon>
        <taxon>Lysobacterales</taxon>
        <taxon>Lysobacteraceae</taxon>
        <taxon>Stenotrophomonas</taxon>
    </lineage>
</organism>
<dbReference type="GO" id="GO:0032259">
    <property type="term" value="P:methylation"/>
    <property type="evidence" value="ECO:0007669"/>
    <property type="project" value="UniProtKB-KW"/>
</dbReference>
<evidence type="ECO:0000256" key="3">
    <source>
        <dbReference type="ARBA" id="ARBA00011918"/>
    </source>
</evidence>
<keyword evidence="5 12" id="KW-0808">Transferase</keyword>
<dbReference type="InterPro" id="IPR036631">
    <property type="entry name" value="MGMT_N_sf"/>
</dbReference>
<evidence type="ECO:0000256" key="7">
    <source>
        <dbReference type="ARBA" id="ARBA00023015"/>
    </source>
</evidence>
<feature type="domain" description="HTH araC/xylS-type" evidence="11">
    <location>
        <begin position="47"/>
        <end position="143"/>
    </location>
</feature>
<dbReference type="Pfam" id="PF12833">
    <property type="entry name" value="HTH_18"/>
    <property type="match status" value="1"/>
</dbReference>
<dbReference type="PROSITE" id="PS00374">
    <property type="entry name" value="MGMT"/>
    <property type="match status" value="1"/>
</dbReference>
<dbReference type="EC" id="2.1.1.63" evidence="3"/>
<evidence type="ECO:0000256" key="6">
    <source>
        <dbReference type="ARBA" id="ARBA00022763"/>
    </source>
</evidence>
<dbReference type="GO" id="GO:0003908">
    <property type="term" value="F:methylated-DNA-[protein]-cysteine S-methyltransferase activity"/>
    <property type="evidence" value="ECO:0007669"/>
    <property type="project" value="UniProtKB-EC"/>
</dbReference>
<dbReference type="Gene3D" id="3.30.160.70">
    <property type="entry name" value="Methylated DNA-protein cysteine methyltransferase domain"/>
    <property type="match status" value="1"/>
</dbReference>
<keyword evidence="4 12" id="KW-0489">Methyltransferase</keyword>